<evidence type="ECO:0000313" key="2">
    <source>
        <dbReference type="EMBL" id="KAH3668850.1"/>
    </source>
</evidence>
<evidence type="ECO:0000313" key="3">
    <source>
        <dbReference type="Proteomes" id="UP000769157"/>
    </source>
</evidence>
<dbReference type="GeneID" id="70234572"/>
<name>A0A9P8PBX0_9ASCO</name>
<dbReference type="RefSeq" id="XP_046063264.1">
    <property type="nucleotide sequence ID" value="XM_046203493.1"/>
</dbReference>
<feature type="transmembrane region" description="Helical" evidence="1">
    <location>
        <begin position="81"/>
        <end position="103"/>
    </location>
</feature>
<protein>
    <submittedName>
        <fullName evidence="2">Uncharacterized protein</fullName>
    </submittedName>
</protein>
<feature type="transmembrane region" description="Helical" evidence="1">
    <location>
        <begin position="115"/>
        <end position="133"/>
    </location>
</feature>
<dbReference type="EMBL" id="JAEUBE010000158">
    <property type="protein sequence ID" value="KAH3668850.1"/>
    <property type="molecule type" value="Genomic_DNA"/>
</dbReference>
<reference evidence="2" key="1">
    <citation type="journal article" date="2021" name="Open Biol.">
        <title>Shared evolutionary footprints suggest mitochondrial oxidative damage underlies multiple complex I losses in fungi.</title>
        <authorList>
            <person name="Schikora-Tamarit M.A."/>
            <person name="Marcet-Houben M."/>
            <person name="Nosek J."/>
            <person name="Gabaldon T."/>
        </authorList>
    </citation>
    <scope>NUCLEOTIDE SEQUENCE</scope>
    <source>
        <strain evidence="2">CBS6075</strain>
    </source>
</reference>
<organism evidence="2 3">
    <name type="scientific">Ogataea philodendri</name>
    <dbReference type="NCBI Taxonomy" id="1378263"/>
    <lineage>
        <taxon>Eukaryota</taxon>
        <taxon>Fungi</taxon>
        <taxon>Dikarya</taxon>
        <taxon>Ascomycota</taxon>
        <taxon>Saccharomycotina</taxon>
        <taxon>Pichiomycetes</taxon>
        <taxon>Pichiales</taxon>
        <taxon>Pichiaceae</taxon>
        <taxon>Ogataea</taxon>
    </lineage>
</organism>
<dbReference type="AlphaFoldDB" id="A0A9P8PBX0"/>
<feature type="transmembrane region" description="Helical" evidence="1">
    <location>
        <begin position="52"/>
        <end position="75"/>
    </location>
</feature>
<keyword evidence="1" id="KW-0812">Transmembrane</keyword>
<feature type="transmembrane region" description="Helical" evidence="1">
    <location>
        <begin position="139"/>
        <end position="158"/>
    </location>
</feature>
<comment type="caution">
    <text evidence="2">The sequence shown here is derived from an EMBL/GenBank/DDBJ whole genome shotgun (WGS) entry which is preliminary data.</text>
</comment>
<evidence type="ECO:0000256" key="1">
    <source>
        <dbReference type="SAM" id="Phobius"/>
    </source>
</evidence>
<dbReference type="Proteomes" id="UP000769157">
    <property type="component" value="Unassembled WGS sequence"/>
</dbReference>
<proteinExistence type="predicted"/>
<keyword evidence="1" id="KW-0472">Membrane</keyword>
<gene>
    <name evidence="2" type="ORF">OGAPHI_002605</name>
</gene>
<keyword evidence="1" id="KW-1133">Transmembrane helix</keyword>
<sequence>MPRLRRVVNSKYSVEDEDIPLDTQDQDALISGFKEKVPFNKTRPRNKLDNQLIRVMQMIQGAFLVVNLILITNSYYRRENPLLSCVSCVLILGLAILIHVEFVKPRELCDTISNKQLLVANLVLSGIVFVVKLRTYSGIMDALFFVPFVTGLSLFSLLQDIKSLSLDILELEQLKFNYKEA</sequence>
<accession>A0A9P8PBX0</accession>
<reference evidence="2" key="2">
    <citation type="submission" date="2021-01" db="EMBL/GenBank/DDBJ databases">
        <authorList>
            <person name="Schikora-Tamarit M.A."/>
        </authorList>
    </citation>
    <scope>NUCLEOTIDE SEQUENCE</scope>
    <source>
        <strain evidence="2">CBS6075</strain>
    </source>
</reference>
<keyword evidence="3" id="KW-1185">Reference proteome</keyword>
<dbReference type="OrthoDB" id="3990339at2759"/>